<name>A0AAE3MWJ9_9HYPH</name>
<proteinExistence type="predicted"/>
<dbReference type="SUPFAM" id="SSF55729">
    <property type="entry name" value="Acyl-CoA N-acyltransferases (Nat)"/>
    <property type="match status" value="1"/>
</dbReference>
<reference evidence="4" key="1">
    <citation type="submission" date="2022-07" db="EMBL/GenBank/DDBJ databases">
        <title>Ectorhizobium quercum gen.nov., sp. nov.</title>
        <authorList>
            <person name="Ma T."/>
            <person name="Li Y."/>
        </authorList>
    </citation>
    <scope>NUCLEOTIDE SEQUENCE</scope>
    <source>
        <strain evidence="4">BDR2-2</strain>
    </source>
</reference>
<keyword evidence="5" id="KW-1185">Reference proteome</keyword>
<dbReference type="Pfam" id="PF00583">
    <property type="entry name" value="Acetyltransf_1"/>
    <property type="match status" value="1"/>
</dbReference>
<dbReference type="AlphaFoldDB" id="A0AAE3MWJ9"/>
<organism evidence="4 5">
    <name type="scientific">Ectorhizobium quercum</name>
    <dbReference type="NCBI Taxonomy" id="2965071"/>
    <lineage>
        <taxon>Bacteria</taxon>
        <taxon>Pseudomonadati</taxon>
        <taxon>Pseudomonadota</taxon>
        <taxon>Alphaproteobacteria</taxon>
        <taxon>Hyphomicrobiales</taxon>
        <taxon>Rhizobiaceae</taxon>
        <taxon>Ectorhizobium</taxon>
    </lineage>
</organism>
<feature type="domain" description="N-acetyltransferase" evidence="3">
    <location>
        <begin position="1"/>
        <end position="139"/>
    </location>
</feature>
<keyword evidence="1" id="KW-0808">Transferase</keyword>
<dbReference type="InterPro" id="IPR050680">
    <property type="entry name" value="YpeA/RimI_acetyltransf"/>
</dbReference>
<sequence>MPEPELLADADEAAEDAVYSALRAYNIDRFGPSDQKPLQIVLRDGEGNVIGGLTGETARGWLFVKLLYVPEACRGRGLATRLLALAEEEARKRGCTGMQIDTMNPDALRLYRRYGFEIAGTLGALKGGHTLTWLANRIDGAQS</sequence>
<keyword evidence="2" id="KW-0012">Acyltransferase</keyword>
<dbReference type="Gene3D" id="3.40.630.30">
    <property type="match status" value="1"/>
</dbReference>
<dbReference type="GO" id="GO:0016747">
    <property type="term" value="F:acyltransferase activity, transferring groups other than amino-acyl groups"/>
    <property type="evidence" value="ECO:0007669"/>
    <property type="project" value="InterPro"/>
</dbReference>
<protein>
    <submittedName>
        <fullName evidence="4">GNAT family N-acetyltransferase</fullName>
    </submittedName>
</protein>
<dbReference type="InterPro" id="IPR016181">
    <property type="entry name" value="Acyl_CoA_acyltransferase"/>
</dbReference>
<evidence type="ECO:0000313" key="4">
    <source>
        <dbReference type="EMBL" id="MCX8996603.1"/>
    </source>
</evidence>
<dbReference type="InterPro" id="IPR000182">
    <property type="entry name" value="GNAT_dom"/>
</dbReference>
<evidence type="ECO:0000256" key="2">
    <source>
        <dbReference type="ARBA" id="ARBA00023315"/>
    </source>
</evidence>
<dbReference type="PANTHER" id="PTHR43420">
    <property type="entry name" value="ACETYLTRANSFERASE"/>
    <property type="match status" value="1"/>
</dbReference>
<comment type="caution">
    <text evidence="4">The sequence shown here is derived from an EMBL/GenBank/DDBJ whole genome shotgun (WGS) entry which is preliminary data.</text>
</comment>
<evidence type="ECO:0000256" key="1">
    <source>
        <dbReference type="ARBA" id="ARBA00022679"/>
    </source>
</evidence>
<dbReference type="Proteomes" id="UP001208771">
    <property type="component" value="Unassembled WGS sequence"/>
</dbReference>
<evidence type="ECO:0000259" key="3">
    <source>
        <dbReference type="PROSITE" id="PS51186"/>
    </source>
</evidence>
<dbReference type="PROSITE" id="PS51186">
    <property type="entry name" value="GNAT"/>
    <property type="match status" value="1"/>
</dbReference>
<evidence type="ECO:0000313" key="5">
    <source>
        <dbReference type="Proteomes" id="UP001208771"/>
    </source>
</evidence>
<dbReference type="EMBL" id="JANFPI010000002">
    <property type="protein sequence ID" value="MCX8996603.1"/>
    <property type="molecule type" value="Genomic_DNA"/>
</dbReference>
<dbReference type="CDD" id="cd04301">
    <property type="entry name" value="NAT_SF"/>
    <property type="match status" value="1"/>
</dbReference>
<accession>A0AAE3MWJ9</accession>
<gene>
    <name evidence="4" type="ORF">NOF55_05745</name>
</gene>